<evidence type="ECO:0000259" key="5">
    <source>
        <dbReference type="PROSITE" id="PS51746"/>
    </source>
</evidence>
<keyword evidence="2 4" id="KW-0378">Hydrolase</keyword>
<keyword evidence="1" id="KW-0479">Metal-binding</keyword>
<dbReference type="SMART" id="SM00332">
    <property type="entry name" value="PP2Cc"/>
    <property type="match status" value="1"/>
</dbReference>
<reference evidence="6 7" key="1">
    <citation type="journal article" date="2022" name="Nat. Ecol. Evol.">
        <title>A masculinizing supergene underlies an exaggerated male reproductive morph in a spider.</title>
        <authorList>
            <person name="Hendrickx F."/>
            <person name="De Corte Z."/>
            <person name="Sonet G."/>
            <person name="Van Belleghem S.M."/>
            <person name="Kostlbacher S."/>
            <person name="Vangestel C."/>
        </authorList>
    </citation>
    <scope>NUCLEOTIDE SEQUENCE [LARGE SCALE GENOMIC DNA]</scope>
    <source>
        <strain evidence="6">W744_W776</strain>
    </source>
</reference>
<evidence type="ECO:0000256" key="4">
    <source>
        <dbReference type="RuleBase" id="RU003465"/>
    </source>
</evidence>
<evidence type="ECO:0000256" key="2">
    <source>
        <dbReference type="ARBA" id="ARBA00022801"/>
    </source>
</evidence>
<dbReference type="CDD" id="cd00143">
    <property type="entry name" value="PP2Cc"/>
    <property type="match status" value="1"/>
</dbReference>
<dbReference type="GO" id="GO:0046872">
    <property type="term" value="F:metal ion binding"/>
    <property type="evidence" value="ECO:0007669"/>
    <property type="project" value="UniProtKB-KW"/>
</dbReference>
<dbReference type="InterPro" id="IPR000222">
    <property type="entry name" value="PP2C_BS"/>
</dbReference>
<dbReference type="PROSITE" id="PS01032">
    <property type="entry name" value="PPM_1"/>
    <property type="match status" value="1"/>
</dbReference>
<dbReference type="GO" id="GO:0005739">
    <property type="term" value="C:mitochondrion"/>
    <property type="evidence" value="ECO:0007669"/>
    <property type="project" value="TreeGrafter"/>
</dbReference>
<dbReference type="InterPro" id="IPR036457">
    <property type="entry name" value="PPM-type-like_dom_sf"/>
</dbReference>
<evidence type="ECO:0000256" key="1">
    <source>
        <dbReference type="ARBA" id="ARBA00022723"/>
    </source>
</evidence>
<dbReference type="PANTHER" id="PTHR13832:SF792">
    <property type="entry name" value="GM14286P"/>
    <property type="match status" value="1"/>
</dbReference>
<dbReference type="InterPro" id="IPR001932">
    <property type="entry name" value="PPM-type_phosphatase-like_dom"/>
</dbReference>
<dbReference type="SUPFAM" id="SSF81606">
    <property type="entry name" value="PP2C-like"/>
    <property type="match status" value="1"/>
</dbReference>
<dbReference type="Gene3D" id="3.60.40.10">
    <property type="entry name" value="PPM-type phosphatase domain"/>
    <property type="match status" value="1"/>
</dbReference>
<dbReference type="AlphaFoldDB" id="A0AAV6VRU3"/>
<dbReference type="EMBL" id="JAFNEN010000034">
    <property type="protein sequence ID" value="KAG8198875.1"/>
    <property type="molecule type" value="Genomic_DNA"/>
</dbReference>
<evidence type="ECO:0000313" key="6">
    <source>
        <dbReference type="EMBL" id="KAG8198875.1"/>
    </source>
</evidence>
<keyword evidence="7" id="KW-1185">Reference proteome</keyword>
<proteinExistence type="inferred from homology"/>
<gene>
    <name evidence="6" type="ORF">JTE90_015089</name>
</gene>
<name>A0AAV6VRU3_9ARAC</name>
<dbReference type="GO" id="GO:0004741">
    <property type="term" value="F:[pyruvate dehydrogenase (acetyl-transferring)]-phosphatase activity"/>
    <property type="evidence" value="ECO:0007669"/>
    <property type="project" value="TreeGrafter"/>
</dbReference>
<comment type="caution">
    <text evidence="6">The sequence shown here is derived from an EMBL/GenBank/DDBJ whole genome shotgun (WGS) entry which is preliminary data.</text>
</comment>
<sequence>MKGHRSCAMAPCVLRSCIGVSQAISWSKSVLLLKRGIMTACRSPPTYRKCHSYGVPKLSPQEVSSILRINEASYDVNSSSVRAFDANQLSSNIPIEDRICVARCRYTTGMLFGVFDGHGGADIAEVVSQRLFDYIALTLLPFSILKELVQSNLDLCGRLTETYTEVTLSPKLLHIHNKSLRKYAIQILETGESYDFQMQQALSQAFLKLDNDLSDEIQDIKHADLELLPFAIMGACACVAHIDGSHVHLATSGDCRAVLGILSDANKWICKPMGYEHNTDNVDEMRRVLSEHPKSEANTVIKNERLLGQLAPLRAFGDFPYKWKSNLLKKLLLPAFGIGIMPPNYYTPPYLTAKPEVFYHHLTARDRFLILATDGLWEQMLPHKVVKFVGEHMSGKQTLDLLRLPRKQMTLDQINEILMQRHIGLSKKPIDTNASTHLIRNALGRTEYGVEHSRLSAMLTLPDEAVRNFRDDISVIVVFFDTEFLRHSPAE</sequence>
<dbReference type="Proteomes" id="UP000827092">
    <property type="component" value="Unassembled WGS sequence"/>
</dbReference>
<evidence type="ECO:0000256" key="3">
    <source>
        <dbReference type="ARBA" id="ARBA00022912"/>
    </source>
</evidence>
<dbReference type="Pfam" id="PF00481">
    <property type="entry name" value="PP2C"/>
    <property type="match status" value="1"/>
</dbReference>
<accession>A0AAV6VRU3</accession>
<evidence type="ECO:0000313" key="7">
    <source>
        <dbReference type="Proteomes" id="UP000827092"/>
    </source>
</evidence>
<dbReference type="InterPro" id="IPR015655">
    <property type="entry name" value="PP2C"/>
</dbReference>
<feature type="domain" description="PPM-type phosphatase" evidence="5">
    <location>
        <begin position="75"/>
        <end position="480"/>
    </location>
</feature>
<dbReference type="PROSITE" id="PS51746">
    <property type="entry name" value="PPM_2"/>
    <property type="match status" value="1"/>
</dbReference>
<comment type="similarity">
    <text evidence="4">Belongs to the PP2C family.</text>
</comment>
<protein>
    <recommendedName>
        <fullName evidence="5">PPM-type phosphatase domain-containing protein</fullName>
    </recommendedName>
</protein>
<dbReference type="PANTHER" id="PTHR13832">
    <property type="entry name" value="PROTEIN PHOSPHATASE 2C"/>
    <property type="match status" value="1"/>
</dbReference>
<keyword evidence="3 4" id="KW-0904">Protein phosphatase</keyword>
<organism evidence="6 7">
    <name type="scientific">Oedothorax gibbosus</name>
    <dbReference type="NCBI Taxonomy" id="931172"/>
    <lineage>
        <taxon>Eukaryota</taxon>
        <taxon>Metazoa</taxon>
        <taxon>Ecdysozoa</taxon>
        <taxon>Arthropoda</taxon>
        <taxon>Chelicerata</taxon>
        <taxon>Arachnida</taxon>
        <taxon>Araneae</taxon>
        <taxon>Araneomorphae</taxon>
        <taxon>Entelegynae</taxon>
        <taxon>Araneoidea</taxon>
        <taxon>Linyphiidae</taxon>
        <taxon>Erigoninae</taxon>
        <taxon>Oedothorax</taxon>
    </lineage>
</organism>